<dbReference type="Proteomes" id="UP001295684">
    <property type="component" value="Unassembled WGS sequence"/>
</dbReference>
<name>A0AAD1XN43_EUPCR</name>
<reference evidence="1" key="1">
    <citation type="submission" date="2023-07" db="EMBL/GenBank/DDBJ databases">
        <authorList>
            <consortium name="AG Swart"/>
            <person name="Singh M."/>
            <person name="Singh A."/>
            <person name="Seah K."/>
            <person name="Emmerich C."/>
        </authorList>
    </citation>
    <scope>NUCLEOTIDE SEQUENCE</scope>
    <source>
        <strain evidence="1">DP1</strain>
    </source>
</reference>
<accession>A0AAD1XN43</accession>
<comment type="caution">
    <text evidence="1">The sequence shown here is derived from an EMBL/GenBank/DDBJ whole genome shotgun (WGS) entry which is preliminary data.</text>
</comment>
<evidence type="ECO:0000313" key="1">
    <source>
        <dbReference type="EMBL" id="CAI2375674.1"/>
    </source>
</evidence>
<dbReference type="EMBL" id="CAMPGE010017169">
    <property type="protein sequence ID" value="CAI2375674.1"/>
    <property type="molecule type" value="Genomic_DNA"/>
</dbReference>
<dbReference type="AlphaFoldDB" id="A0AAD1XN43"/>
<keyword evidence="2" id="KW-1185">Reference proteome</keyword>
<sequence length="319" mass="37047">MKEKGVNQNILNDLKQDYGFIRFCTEWIAQLLEIPKPNTKRTSLNNIASLKDRIKSLNTKPTKELKSKELKIESKCKSLNLCLLYQKESLIYKSSPPYLSFKEDLVLDLKTPDNILFCKTIREHNNFPEAYSVEIECNRRSIIMNKFLKTSFPVQARELLFRNSDINLAEARKMSINKYFRQFSQILHKVTTLVYLSYFDISMKKLRKIFSCCRDKLRLEFSACKLHVETAPDLCRPLSQCTIQMLSFYNCGGPQCSDWAQNPEELDNLILGISKSESLFKSLKDLILIDSNIPGTELGEIFQKHGISMNIVRLFKEQV</sequence>
<proteinExistence type="predicted"/>
<evidence type="ECO:0000313" key="2">
    <source>
        <dbReference type="Proteomes" id="UP001295684"/>
    </source>
</evidence>
<protein>
    <submittedName>
        <fullName evidence="1">Uncharacterized protein</fullName>
    </submittedName>
</protein>
<gene>
    <name evidence="1" type="ORF">ECRASSUSDP1_LOCUS17038</name>
</gene>
<organism evidence="1 2">
    <name type="scientific">Euplotes crassus</name>
    <dbReference type="NCBI Taxonomy" id="5936"/>
    <lineage>
        <taxon>Eukaryota</taxon>
        <taxon>Sar</taxon>
        <taxon>Alveolata</taxon>
        <taxon>Ciliophora</taxon>
        <taxon>Intramacronucleata</taxon>
        <taxon>Spirotrichea</taxon>
        <taxon>Hypotrichia</taxon>
        <taxon>Euplotida</taxon>
        <taxon>Euplotidae</taxon>
        <taxon>Moneuplotes</taxon>
    </lineage>
</organism>